<evidence type="ECO:0000313" key="2">
    <source>
        <dbReference type="Proteomes" id="UP000239757"/>
    </source>
</evidence>
<dbReference type="Proteomes" id="UP000239757">
    <property type="component" value="Unassembled WGS sequence"/>
</dbReference>
<reference evidence="1 2" key="1">
    <citation type="submission" date="2015-01" db="EMBL/GenBank/DDBJ databases">
        <title>Genome of allotetraploid Gossypium barbadense reveals genomic plasticity and fiber elongation in cotton evolution.</title>
        <authorList>
            <person name="Chen X."/>
            <person name="Liu X."/>
            <person name="Zhao B."/>
            <person name="Zheng H."/>
            <person name="Hu Y."/>
            <person name="Lu G."/>
            <person name="Yang C."/>
            <person name="Chen J."/>
            <person name="Shan C."/>
            <person name="Zhang L."/>
            <person name="Zhou Y."/>
            <person name="Wang L."/>
            <person name="Guo W."/>
            <person name="Bai Y."/>
            <person name="Ruan J."/>
            <person name="Shangguan X."/>
            <person name="Mao Y."/>
            <person name="Jiang J."/>
            <person name="Zhu Y."/>
            <person name="Lei J."/>
            <person name="Kang H."/>
            <person name="Chen S."/>
            <person name="He X."/>
            <person name="Wang R."/>
            <person name="Wang Y."/>
            <person name="Chen J."/>
            <person name="Wang L."/>
            <person name="Yu S."/>
            <person name="Wang B."/>
            <person name="Wei J."/>
            <person name="Song S."/>
            <person name="Lu X."/>
            <person name="Gao Z."/>
            <person name="Gu W."/>
            <person name="Deng X."/>
            <person name="Ma D."/>
            <person name="Wang S."/>
            <person name="Liang W."/>
            <person name="Fang L."/>
            <person name="Cai C."/>
            <person name="Zhu X."/>
            <person name="Zhou B."/>
            <person name="Zhang Y."/>
            <person name="Chen Z."/>
            <person name="Xu S."/>
            <person name="Zhu R."/>
            <person name="Wang S."/>
            <person name="Zhang T."/>
            <person name="Zhao G."/>
        </authorList>
    </citation>
    <scope>NUCLEOTIDE SEQUENCE [LARGE SCALE GENOMIC DNA]</scope>
    <source>
        <strain evidence="2">cv. Xinhai21</strain>
        <tissue evidence="1">Leaf</tissue>
    </source>
</reference>
<gene>
    <name evidence="1" type="ORF">GOBAR_AA35825</name>
</gene>
<dbReference type="EMBL" id="KZ669647">
    <property type="protein sequence ID" value="PPR84891.1"/>
    <property type="molecule type" value="Genomic_DNA"/>
</dbReference>
<sequence>MEDPKPYLSQCGLKLSKLDDRKLEKQQRDADGDVEEGCRRKCSRRLPMTMRKTTEGDAANVNLKFLTNCQH</sequence>
<evidence type="ECO:0000313" key="1">
    <source>
        <dbReference type="EMBL" id="PPR84891.1"/>
    </source>
</evidence>
<proteinExistence type="predicted"/>
<accession>A0A2P5W1E8</accession>
<name>A0A2P5W1E8_GOSBA</name>
<protein>
    <submittedName>
        <fullName evidence="1">Uncharacterized protein</fullName>
    </submittedName>
</protein>
<dbReference type="AlphaFoldDB" id="A0A2P5W1E8"/>
<organism evidence="1 2">
    <name type="scientific">Gossypium barbadense</name>
    <name type="common">Sea Island cotton</name>
    <name type="synonym">Hibiscus barbadensis</name>
    <dbReference type="NCBI Taxonomy" id="3634"/>
    <lineage>
        <taxon>Eukaryota</taxon>
        <taxon>Viridiplantae</taxon>
        <taxon>Streptophyta</taxon>
        <taxon>Embryophyta</taxon>
        <taxon>Tracheophyta</taxon>
        <taxon>Spermatophyta</taxon>
        <taxon>Magnoliopsida</taxon>
        <taxon>eudicotyledons</taxon>
        <taxon>Gunneridae</taxon>
        <taxon>Pentapetalae</taxon>
        <taxon>rosids</taxon>
        <taxon>malvids</taxon>
        <taxon>Malvales</taxon>
        <taxon>Malvaceae</taxon>
        <taxon>Malvoideae</taxon>
        <taxon>Gossypium</taxon>
    </lineage>
</organism>